<evidence type="ECO:0000313" key="3">
    <source>
        <dbReference type="Proteomes" id="UP001155040"/>
    </source>
</evidence>
<dbReference type="Proteomes" id="UP001155040">
    <property type="component" value="Unassembled WGS sequence"/>
</dbReference>
<dbReference type="AlphaFoldDB" id="A0A9X2UNM5"/>
<evidence type="ECO:0000256" key="1">
    <source>
        <dbReference type="SAM" id="MobiDB-lite"/>
    </source>
</evidence>
<comment type="caution">
    <text evidence="2">The sequence shown here is derived from an EMBL/GenBank/DDBJ whole genome shotgun (WGS) entry which is preliminary data.</text>
</comment>
<feature type="region of interest" description="Disordered" evidence="1">
    <location>
        <begin position="131"/>
        <end position="153"/>
    </location>
</feature>
<sequence>MGTVFAPLVEEALSMIDSEKTRGKASRITDSMPTCVAKKDSDLHRRRLPPIGSLQSATALRSVPPFTAWELHLVAGRRSEQLPVPEWAGLTPGSENDLRALRRVLSTIEGGVLCEDMAYCDGPLKKRLAEDQDLDLLTPAREGEGTENPPSGR</sequence>
<dbReference type="EMBL" id="JANUBF010000034">
    <property type="protein sequence ID" value="MCS4038024.1"/>
    <property type="molecule type" value="Genomic_DNA"/>
</dbReference>
<accession>A0A9X2UNM5</accession>
<gene>
    <name evidence="2" type="ORF">GGQ01_003113</name>
</gene>
<name>A0A9X2UNM5_9BACT</name>
<protein>
    <submittedName>
        <fullName evidence="2">Uncharacterized protein</fullName>
    </submittedName>
</protein>
<proteinExistence type="predicted"/>
<organism evidence="2 3">
    <name type="scientific">Salinibacter ruber</name>
    <dbReference type="NCBI Taxonomy" id="146919"/>
    <lineage>
        <taxon>Bacteria</taxon>
        <taxon>Pseudomonadati</taxon>
        <taxon>Rhodothermota</taxon>
        <taxon>Rhodothermia</taxon>
        <taxon>Rhodothermales</taxon>
        <taxon>Salinibacteraceae</taxon>
        <taxon>Salinibacter</taxon>
    </lineage>
</organism>
<reference evidence="2" key="1">
    <citation type="submission" date="2022-08" db="EMBL/GenBank/DDBJ databases">
        <title>Genomic Encyclopedia of Type Strains, Phase V (KMG-V): Genome sequencing to study the core and pangenomes of soil and plant-associated prokaryotes.</title>
        <authorList>
            <person name="Whitman W."/>
        </authorList>
    </citation>
    <scope>NUCLEOTIDE SEQUENCE</scope>
    <source>
        <strain evidence="2">SP3012</strain>
    </source>
</reference>
<evidence type="ECO:0000313" key="2">
    <source>
        <dbReference type="EMBL" id="MCS4038024.1"/>
    </source>
</evidence>